<proteinExistence type="predicted"/>
<reference evidence="1 2" key="1">
    <citation type="submission" date="2020-07" db="EMBL/GenBank/DDBJ databases">
        <title>Exploring microbial biodiversity for novel pathways involved in the catabolism of aromatic compounds derived from lignin.</title>
        <authorList>
            <person name="Elkins J."/>
        </authorList>
    </citation>
    <scope>NUCLEOTIDE SEQUENCE [LARGE SCALE GENOMIC DNA]</scope>
    <source>
        <strain evidence="1 2">H2C3C</strain>
    </source>
</reference>
<dbReference type="Proteomes" id="UP000540929">
    <property type="component" value="Unassembled WGS sequence"/>
</dbReference>
<protein>
    <submittedName>
        <fullName evidence="1">Uncharacterized protein</fullName>
    </submittedName>
</protein>
<dbReference type="AlphaFoldDB" id="A0A7Y9WNL6"/>
<evidence type="ECO:0000313" key="1">
    <source>
        <dbReference type="EMBL" id="NYH23476.1"/>
    </source>
</evidence>
<gene>
    <name evidence="1" type="ORF">GGD40_002955</name>
</gene>
<keyword evidence="2" id="KW-1185">Reference proteome</keyword>
<comment type="caution">
    <text evidence="1">The sequence shown here is derived from an EMBL/GenBank/DDBJ whole genome shotgun (WGS) entry which is preliminary data.</text>
</comment>
<dbReference type="RefSeq" id="WP_257030410.1">
    <property type="nucleotide sequence ID" value="NZ_JACCAS010000001.1"/>
</dbReference>
<sequence>MMKITTGLRWGAGIALAAGVVVWMLPNYDEAQAATDRQTVNCMTSALTLDDKRRIAGFADTNDFDSLWRVYDRVFPDCMVRGDQRDHKRELVSNAWRVLSSDRDFVLLRESHAAHAAQGH</sequence>
<accession>A0A7Y9WNL6</accession>
<organism evidence="1 2">
    <name type="scientific">Paraburkholderia bryophila</name>
    <dbReference type="NCBI Taxonomy" id="420952"/>
    <lineage>
        <taxon>Bacteria</taxon>
        <taxon>Pseudomonadati</taxon>
        <taxon>Pseudomonadota</taxon>
        <taxon>Betaproteobacteria</taxon>
        <taxon>Burkholderiales</taxon>
        <taxon>Burkholderiaceae</taxon>
        <taxon>Paraburkholderia</taxon>
    </lineage>
</organism>
<name>A0A7Y9WNL6_9BURK</name>
<evidence type="ECO:0000313" key="2">
    <source>
        <dbReference type="Proteomes" id="UP000540929"/>
    </source>
</evidence>
<dbReference type="EMBL" id="JACCAS010000001">
    <property type="protein sequence ID" value="NYH23476.1"/>
    <property type="molecule type" value="Genomic_DNA"/>
</dbReference>